<keyword evidence="3" id="KW-1185">Reference proteome</keyword>
<dbReference type="InterPro" id="IPR018958">
    <property type="entry name" value="Knr4/Smi1-like_dom"/>
</dbReference>
<protein>
    <submittedName>
        <fullName evidence="2">SMI1/KNR4 family protein</fullName>
    </submittedName>
</protein>
<evidence type="ECO:0000259" key="1">
    <source>
        <dbReference type="SMART" id="SM00860"/>
    </source>
</evidence>
<gene>
    <name evidence="2" type="ORF">JR050_03280</name>
</gene>
<feature type="domain" description="Knr4/Smi1-like" evidence="1">
    <location>
        <begin position="14"/>
        <end position="124"/>
    </location>
</feature>
<name>A0ABS2DE08_9BACI</name>
<dbReference type="InterPro" id="IPR037883">
    <property type="entry name" value="Knr4/Smi1-like_sf"/>
</dbReference>
<dbReference type="Proteomes" id="UP001518925">
    <property type="component" value="Unassembled WGS sequence"/>
</dbReference>
<accession>A0ABS2DE08</accession>
<organism evidence="2 3">
    <name type="scientific">Bacillus suaedaesalsae</name>
    <dbReference type="NCBI Taxonomy" id="2810349"/>
    <lineage>
        <taxon>Bacteria</taxon>
        <taxon>Bacillati</taxon>
        <taxon>Bacillota</taxon>
        <taxon>Bacilli</taxon>
        <taxon>Bacillales</taxon>
        <taxon>Bacillaceae</taxon>
        <taxon>Bacillus</taxon>
    </lineage>
</organism>
<evidence type="ECO:0000313" key="2">
    <source>
        <dbReference type="EMBL" id="MBM6616701.1"/>
    </source>
</evidence>
<proteinExistence type="predicted"/>
<evidence type="ECO:0000313" key="3">
    <source>
        <dbReference type="Proteomes" id="UP001518925"/>
    </source>
</evidence>
<dbReference type="RefSeq" id="WP_204202091.1">
    <property type="nucleotide sequence ID" value="NZ_JAFELM010000016.1"/>
</dbReference>
<dbReference type="EMBL" id="JAFELM010000016">
    <property type="protein sequence ID" value="MBM6616701.1"/>
    <property type="molecule type" value="Genomic_DNA"/>
</dbReference>
<reference evidence="2 3" key="1">
    <citation type="submission" date="2021-02" db="EMBL/GenBank/DDBJ databases">
        <title>Bacillus sp. RD4P76, an endophyte from a halophyte.</title>
        <authorList>
            <person name="Sun J.-Q."/>
        </authorList>
    </citation>
    <scope>NUCLEOTIDE SEQUENCE [LARGE SCALE GENOMIC DNA]</scope>
    <source>
        <strain evidence="2 3">RD4P76</strain>
    </source>
</reference>
<dbReference type="Pfam" id="PF09346">
    <property type="entry name" value="SMI1_KNR4"/>
    <property type="match status" value="1"/>
</dbReference>
<comment type="caution">
    <text evidence="2">The sequence shown here is derived from an EMBL/GenBank/DDBJ whole genome shotgun (WGS) entry which is preliminary data.</text>
</comment>
<dbReference type="SMART" id="SM00860">
    <property type="entry name" value="SMI1_KNR4"/>
    <property type="match status" value="1"/>
</dbReference>
<dbReference type="Gene3D" id="3.40.1580.10">
    <property type="entry name" value="SMI1/KNR4-like"/>
    <property type="match status" value="1"/>
</dbReference>
<sequence length="210" mass="23544">MNLNNIRELILNPPANVMDIEKVETKLHTKLPTSYKELLQYSNGVSTNAGILIYGTEDLIERNETWETEVYAPSFISIGDDSGGKVILLSQDAENKDVMIVDSRDMNPENASLISNDFIQWVNSGLKIDNEEKTDINWAENCKIVIVDTQEGALKDLIRVKSVLGLNLPTSELLKGTKKLPYILTEQIPYGKAKKLIEKLGDLNLKIELL</sequence>
<dbReference type="SUPFAM" id="SSF160631">
    <property type="entry name" value="SMI1/KNR4-like"/>
    <property type="match status" value="1"/>
</dbReference>